<keyword evidence="7" id="KW-0325">Glycoprotein</keyword>
<evidence type="ECO:0000256" key="3">
    <source>
        <dbReference type="ARBA" id="ARBA00022692"/>
    </source>
</evidence>
<feature type="transmembrane region" description="Helical" evidence="9">
    <location>
        <begin position="139"/>
        <end position="165"/>
    </location>
</feature>
<dbReference type="PANTHER" id="PTHR42643">
    <property type="entry name" value="IONOTROPIC RECEPTOR 20A-RELATED"/>
    <property type="match status" value="1"/>
</dbReference>
<evidence type="ECO:0000256" key="9">
    <source>
        <dbReference type="SAM" id="Phobius"/>
    </source>
</evidence>
<keyword evidence="2" id="KW-1003">Cell membrane</keyword>
<evidence type="ECO:0000256" key="5">
    <source>
        <dbReference type="ARBA" id="ARBA00023136"/>
    </source>
</evidence>
<keyword evidence="11" id="KW-1185">Reference proteome</keyword>
<comment type="caution">
    <text evidence="10">The sequence shown here is derived from an EMBL/GenBank/DDBJ whole genome shotgun (WGS) entry which is preliminary data.</text>
</comment>
<evidence type="ECO:0000256" key="1">
    <source>
        <dbReference type="ARBA" id="ARBA00004651"/>
    </source>
</evidence>
<proteinExistence type="predicted"/>
<reference evidence="10 11" key="1">
    <citation type="journal article" date="2019" name="Sci. Rep.">
        <title>Orb-weaving spider Araneus ventricosus genome elucidates the spidroin gene catalogue.</title>
        <authorList>
            <person name="Kono N."/>
            <person name="Nakamura H."/>
            <person name="Ohtoshi R."/>
            <person name="Moran D.A.P."/>
            <person name="Shinohara A."/>
            <person name="Yoshida Y."/>
            <person name="Fujiwara M."/>
            <person name="Mori M."/>
            <person name="Tomita M."/>
            <person name="Arakawa K."/>
        </authorList>
    </citation>
    <scope>NUCLEOTIDE SEQUENCE [LARGE SCALE GENOMIC DNA]</scope>
</reference>
<gene>
    <name evidence="10" type="ORF">AVEN_148932_1</name>
</gene>
<evidence type="ECO:0000256" key="4">
    <source>
        <dbReference type="ARBA" id="ARBA00022989"/>
    </source>
</evidence>
<evidence type="ECO:0008006" key="12">
    <source>
        <dbReference type="Google" id="ProtNLM"/>
    </source>
</evidence>
<dbReference type="InterPro" id="IPR052192">
    <property type="entry name" value="Insect_Ionotropic_Sensory_Rcpt"/>
</dbReference>
<accession>A0A4Y2P2N4</accession>
<keyword evidence="4 9" id="KW-1133">Transmembrane helix</keyword>
<evidence type="ECO:0000313" key="10">
    <source>
        <dbReference type="EMBL" id="GBN45624.1"/>
    </source>
</evidence>
<evidence type="ECO:0000256" key="2">
    <source>
        <dbReference type="ARBA" id="ARBA00022475"/>
    </source>
</evidence>
<feature type="region of interest" description="Disordered" evidence="8">
    <location>
        <begin position="1"/>
        <end position="34"/>
    </location>
</feature>
<evidence type="ECO:0000313" key="11">
    <source>
        <dbReference type="Proteomes" id="UP000499080"/>
    </source>
</evidence>
<feature type="compositionally biased region" description="Basic and acidic residues" evidence="8">
    <location>
        <begin position="1"/>
        <end position="12"/>
    </location>
</feature>
<feature type="transmembrane region" description="Helical" evidence="9">
    <location>
        <begin position="215"/>
        <end position="240"/>
    </location>
</feature>
<keyword evidence="6" id="KW-0675">Receptor</keyword>
<keyword evidence="5 9" id="KW-0472">Membrane</keyword>
<dbReference type="EMBL" id="BGPR01010331">
    <property type="protein sequence ID" value="GBN45624.1"/>
    <property type="molecule type" value="Genomic_DNA"/>
</dbReference>
<dbReference type="SUPFAM" id="SSF53850">
    <property type="entry name" value="Periplasmic binding protein-like II"/>
    <property type="match status" value="1"/>
</dbReference>
<organism evidence="10 11">
    <name type="scientific">Araneus ventricosus</name>
    <name type="common">Orbweaver spider</name>
    <name type="synonym">Epeira ventricosa</name>
    <dbReference type="NCBI Taxonomy" id="182803"/>
    <lineage>
        <taxon>Eukaryota</taxon>
        <taxon>Metazoa</taxon>
        <taxon>Ecdysozoa</taxon>
        <taxon>Arthropoda</taxon>
        <taxon>Chelicerata</taxon>
        <taxon>Arachnida</taxon>
        <taxon>Araneae</taxon>
        <taxon>Araneomorphae</taxon>
        <taxon>Entelegynae</taxon>
        <taxon>Araneoidea</taxon>
        <taxon>Araneidae</taxon>
        <taxon>Araneus</taxon>
    </lineage>
</organism>
<evidence type="ECO:0000256" key="7">
    <source>
        <dbReference type="ARBA" id="ARBA00023180"/>
    </source>
</evidence>
<dbReference type="GO" id="GO:0005886">
    <property type="term" value="C:plasma membrane"/>
    <property type="evidence" value="ECO:0007669"/>
    <property type="project" value="UniProtKB-SubCell"/>
</dbReference>
<sequence>MNSVFRRPDLRSQRPKSILSPPRKSSPCSFQSSSGKSLSNLALSFNSHRPPTGGAVNRPLHESPSILVTWIREPEDKYGTWENNTWTGMCGMLFREEVDIILNPLLPSAEFAEVAYYTNPVLYEAFTFLSGKEKQDGGLFLYFSVLEPSVWFSMAVALIVISLASALLYKRIFDEKWNAWIGSLGQYLWVYVAYMLRQNPHDKWMLREDKSLLSFLVVLLITVWVIGVSFLVMTVFQSLLVSKLTIIKSLPIVDSLEDFVSKTKVKGAVPVEIELQEVLKDSGIPLYEKAWEKMEETLFTSDQVFSDDSFQKVEMGEICIPHGQVFLKGVLNDYFKLHGRCDFHLSNNYFFPFPLLMGLRKSLPKKFQRKFDSGNNTRHVQLLTQKKADKGIETRITTGDADTFIVRSVLEKATSHPKGMHSVAETLHQIFIEKAKHYRYIVQKSTKPDKNIAHIFYNPSSTPDAISQTGEMFLAIYKAAADEHNFNNHRYAAFLKPSTKIKADLSSTKGQTFQHSFSNVFLFWNL</sequence>
<dbReference type="PANTHER" id="PTHR42643:SF24">
    <property type="entry name" value="IONOTROPIC RECEPTOR 60A"/>
    <property type="match status" value="1"/>
</dbReference>
<dbReference type="Gene3D" id="3.40.190.10">
    <property type="entry name" value="Periplasmic binding protein-like II"/>
    <property type="match status" value="1"/>
</dbReference>
<evidence type="ECO:0000256" key="8">
    <source>
        <dbReference type="SAM" id="MobiDB-lite"/>
    </source>
</evidence>
<protein>
    <recommendedName>
        <fullName evidence="12">Ionotropic glutamate receptor L-glutamate and glycine-binding domain-containing protein</fullName>
    </recommendedName>
</protein>
<evidence type="ECO:0000256" key="6">
    <source>
        <dbReference type="ARBA" id="ARBA00023170"/>
    </source>
</evidence>
<comment type="subcellular location">
    <subcellularLocation>
        <location evidence="1">Cell membrane</location>
        <topology evidence="1">Multi-pass membrane protein</topology>
    </subcellularLocation>
</comment>
<keyword evidence="3 9" id="KW-0812">Transmembrane</keyword>
<dbReference type="Proteomes" id="UP000499080">
    <property type="component" value="Unassembled WGS sequence"/>
</dbReference>
<dbReference type="OrthoDB" id="6412483at2759"/>
<name>A0A4Y2P2N4_ARAVE</name>
<dbReference type="AlphaFoldDB" id="A0A4Y2P2N4"/>